<feature type="zinc finger region" description="C3H1-type" evidence="8">
    <location>
        <begin position="189"/>
        <end position="217"/>
    </location>
</feature>
<dbReference type="RefSeq" id="XP_024373414.1">
    <property type="nucleotide sequence ID" value="XM_024517646.2"/>
</dbReference>
<keyword evidence="7" id="KW-0539">Nucleus</keyword>
<evidence type="ECO:0000256" key="1">
    <source>
        <dbReference type="ARBA" id="ARBA00004123"/>
    </source>
</evidence>
<dbReference type="SMART" id="SM00356">
    <property type="entry name" value="ZnF_C3H1"/>
    <property type="match status" value="5"/>
</dbReference>
<dbReference type="PANTHER" id="PTHR12506">
    <property type="entry name" value="PROTEIN PHOSPHATASE RELATED"/>
    <property type="match status" value="1"/>
</dbReference>
<dbReference type="Gramene" id="Pp3c4_29750V3.4">
    <property type="protein sequence ID" value="Pp3c4_29750V3.4"/>
    <property type="gene ID" value="Pp3c4_29750"/>
</dbReference>
<evidence type="ECO:0000256" key="2">
    <source>
        <dbReference type="ARBA" id="ARBA00022723"/>
    </source>
</evidence>
<evidence type="ECO:0000313" key="12">
    <source>
        <dbReference type="EnsemblPlants" id="Pp3c4_29750V3.1"/>
    </source>
</evidence>
<feature type="zinc finger region" description="C3H1-type" evidence="8">
    <location>
        <begin position="143"/>
        <end position="171"/>
    </location>
</feature>
<feature type="zinc finger region" description="C3H1-type" evidence="8">
    <location>
        <begin position="391"/>
        <end position="419"/>
    </location>
</feature>
<keyword evidence="13" id="KW-1185">Reference proteome</keyword>
<dbReference type="AlphaFoldDB" id="A0A2K1KQG9"/>
<keyword evidence="6" id="KW-0238">DNA-binding</keyword>
<reference evidence="11 13" key="2">
    <citation type="journal article" date="2018" name="Plant J.">
        <title>The Physcomitrella patens chromosome-scale assembly reveals moss genome structure and evolution.</title>
        <authorList>
            <person name="Lang D."/>
            <person name="Ullrich K.K."/>
            <person name="Murat F."/>
            <person name="Fuchs J."/>
            <person name="Jenkins J."/>
            <person name="Haas F.B."/>
            <person name="Piednoel M."/>
            <person name="Gundlach H."/>
            <person name="Van Bel M."/>
            <person name="Meyberg R."/>
            <person name="Vives C."/>
            <person name="Morata J."/>
            <person name="Symeonidi A."/>
            <person name="Hiss M."/>
            <person name="Muchero W."/>
            <person name="Kamisugi Y."/>
            <person name="Saleh O."/>
            <person name="Blanc G."/>
            <person name="Decker E.L."/>
            <person name="van Gessel N."/>
            <person name="Grimwood J."/>
            <person name="Hayes R.D."/>
            <person name="Graham S.W."/>
            <person name="Gunter L.E."/>
            <person name="McDaniel S.F."/>
            <person name="Hoernstein S.N.W."/>
            <person name="Larsson A."/>
            <person name="Li F.W."/>
            <person name="Perroud P.F."/>
            <person name="Phillips J."/>
            <person name="Ranjan P."/>
            <person name="Rokshar D.S."/>
            <person name="Rothfels C.J."/>
            <person name="Schneider L."/>
            <person name="Shu S."/>
            <person name="Stevenson D.W."/>
            <person name="Thummler F."/>
            <person name="Tillich M."/>
            <person name="Villarreal Aguilar J.C."/>
            <person name="Widiez T."/>
            <person name="Wong G.K."/>
            <person name="Wymore A."/>
            <person name="Zhang Y."/>
            <person name="Zimmer A.D."/>
            <person name="Quatrano R.S."/>
            <person name="Mayer K.F.X."/>
            <person name="Goodstein D."/>
            <person name="Casacuberta J.M."/>
            <person name="Vandepoele K."/>
            <person name="Reski R."/>
            <person name="Cuming A.C."/>
            <person name="Tuskan G.A."/>
            <person name="Maumus F."/>
            <person name="Salse J."/>
            <person name="Schmutz J."/>
            <person name="Rensing S.A."/>
        </authorList>
    </citation>
    <scope>NUCLEOTIDE SEQUENCE [LARGE SCALE GENOMIC DNA]</scope>
    <source>
        <strain evidence="12 13">cv. Gransden 2004</strain>
    </source>
</reference>
<feature type="domain" description="C3H1-type" evidence="10">
    <location>
        <begin position="189"/>
        <end position="217"/>
    </location>
</feature>
<sequence>MEFFAPAKGAPSSFAAGLEAPSASDIAPGSGLQLYDDWGGHSQHAGGAQRSPPEGGSGSSISVLDAVGASHSSGEAGWAMAMQGQEGVDGGQGPYPERPGEPDCVYYMRTGLCGFGMTCRYNHPPNRKLAAAATRGKGEYPERVGHPECQYYLKTGTCKFGATCKYHHPREKAGSTGRVHLNVLGLPLRLEEKECAYYMRTGSCKYGVTCKFHHPQPATVGGMVPLPFGSGGGPSSPAPQHYPPGGVPSWPLTRSPFPLPRMQAPSSYGTMMPLQQGIMSMAGWNYQGPVGPAEGHQQGYVFGGAPQGEHVSGYGPYMQGSSAVGLPAHQATQAVGGQETVFPERPGQPECQYYMKTGDCKFGSTCRYHHPKDRATPSPTCHLSPMGLPLRPGNPPCSFYSRYGICKFGPTCKFDHPLGGSLTYSPSAGSLTDLPVAPYPVGSSPMNLAPSGYSEVPVERQDAVEGGGYGEDGSSGGHHRVGRGNSEAATASPPTVGEGGGGVGGSGSGSGSTQAESVSKS</sequence>
<dbReference type="PROSITE" id="PS50103">
    <property type="entry name" value="ZF_C3H1"/>
    <property type="match status" value="5"/>
</dbReference>
<organism evidence="11">
    <name type="scientific">Physcomitrium patens</name>
    <name type="common">Spreading-leaved earth moss</name>
    <name type="synonym">Physcomitrella patens</name>
    <dbReference type="NCBI Taxonomy" id="3218"/>
    <lineage>
        <taxon>Eukaryota</taxon>
        <taxon>Viridiplantae</taxon>
        <taxon>Streptophyta</taxon>
        <taxon>Embryophyta</taxon>
        <taxon>Bryophyta</taxon>
        <taxon>Bryophytina</taxon>
        <taxon>Bryopsida</taxon>
        <taxon>Funariidae</taxon>
        <taxon>Funariales</taxon>
        <taxon>Funariaceae</taxon>
        <taxon>Physcomitrium</taxon>
    </lineage>
</organism>
<reference evidence="11 13" key="1">
    <citation type="journal article" date="2008" name="Science">
        <title>The Physcomitrella genome reveals evolutionary insights into the conquest of land by plants.</title>
        <authorList>
            <person name="Rensing S."/>
            <person name="Lang D."/>
            <person name="Zimmer A."/>
            <person name="Terry A."/>
            <person name="Salamov A."/>
            <person name="Shapiro H."/>
            <person name="Nishiyama T."/>
            <person name="Perroud P.-F."/>
            <person name="Lindquist E."/>
            <person name="Kamisugi Y."/>
            <person name="Tanahashi T."/>
            <person name="Sakakibara K."/>
            <person name="Fujita T."/>
            <person name="Oishi K."/>
            <person name="Shin-I T."/>
            <person name="Kuroki Y."/>
            <person name="Toyoda A."/>
            <person name="Suzuki Y."/>
            <person name="Hashimoto A."/>
            <person name="Yamaguchi K."/>
            <person name="Sugano A."/>
            <person name="Kohara Y."/>
            <person name="Fujiyama A."/>
            <person name="Anterola A."/>
            <person name="Aoki S."/>
            <person name="Ashton N."/>
            <person name="Barbazuk W.B."/>
            <person name="Barker E."/>
            <person name="Bennetzen J."/>
            <person name="Bezanilla M."/>
            <person name="Blankenship R."/>
            <person name="Cho S.H."/>
            <person name="Dutcher S."/>
            <person name="Estelle M."/>
            <person name="Fawcett J.A."/>
            <person name="Gundlach H."/>
            <person name="Hanada K."/>
            <person name="Heyl A."/>
            <person name="Hicks K.A."/>
            <person name="Hugh J."/>
            <person name="Lohr M."/>
            <person name="Mayer K."/>
            <person name="Melkozernov A."/>
            <person name="Murata T."/>
            <person name="Nelson D."/>
            <person name="Pils B."/>
            <person name="Prigge M."/>
            <person name="Reiss B."/>
            <person name="Renner T."/>
            <person name="Rombauts S."/>
            <person name="Rushton P."/>
            <person name="Sanderfoot A."/>
            <person name="Schween G."/>
            <person name="Shiu S.-H."/>
            <person name="Stueber K."/>
            <person name="Theodoulou F.L."/>
            <person name="Tu H."/>
            <person name="Van de Peer Y."/>
            <person name="Verrier P.J."/>
            <person name="Waters E."/>
            <person name="Wood A."/>
            <person name="Yang L."/>
            <person name="Cove D."/>
            <person name="Cuming A."/>
            <person name="Hasebe M."/>
            <person name="Lucas S."/>
            <person name="Mishler D.B."/>
            <person name="Reski R."/>
            <person name="Grigoriev I."/>
            <person name="Quatrano R.S."/>
            <person name="Boore J.L."/>
        </authorList>
    </citation>
    <scope>NUCLEOTIDE SEQUENCE [LARGE SCALE GENOMIC DNA]</scope>
    <source>
        <strain evidence="12 13">cv. Gransden 2004</strain>
    </source>
</reference>
<feature type="compositionally biased region" description="Gly residues" evidence="9">
    <location>
        <begin position="497"/>
        <end position="510"/>
    </location>
</feature>
<dbReference type="InterPro" id="IPR050974">
    <property type="entry name" value="Plant_ZF_CCCH"/>
</dbReference>
<dbReference type="GeneID" id="112281296"/>
<dbReference type="Gramene" id="Pp3c4_29750V3.2">
    <property type="protein sequence ID" value="Pp3c4_29750V3.2"/>
    <property type="gene ID" value="Pp3c4_29750"/>
</dbReference>
<accession>A0A2K1KQG9</accession>
<feature type="zinc finger region" description="C3H1-type" evidence="8">
    <location>
        <begin position="345"/>
        <end position="373"/>
    </location>
</feature>
<dbReference type="EnsemblPlants" id="Pp3c4_29750V3.2">
    <property type="protein sequence ID" value="Pp3c4_29750V3.2"/>
    <property type="gene ID" value="Pp3c4_29750"/>
</dbReference>
<protein>
    <recommendedName>
        <fullName evidence="10">C3H1-type domain-containing protein</fullName>
    </recommendedName>
</protein>
<evidence type="ECO:0000256" key="6">
    <source>
        <dbReference type="ARBA" id="ARBA00023125"/>
    </source>
</evidence>
<dbReference type="EnsemblPlants" id="Pp3c4_29750V3.5">
    <property type="protein sequence ID" value="Pp3c4_29750V3.5"/>
    <property type="gene ID" value="Pp3c4_29750"/>
</dbReference>
<dbReference type="Gramene" id="Pp3c4_29750V3.7">
    <property type="protein sequence ID" value="Pp3c4_29750V3.7"/>
    <property type="gene ID" value="Pp3c4_29750"/>
</dbReference>
<evidence type="ECO:0000256" key="8">
    <source>
        <dbReference type="PROSITE-ProRule" id="PRU00723"/>
    </source>
</evidence>
<dbReference type="EnsemblPlants" id="Pp3c4_29750V3.7">
    <property type="protein sequence ID" value="Pp3c4_29750V3.7"/>
    <property type="gene ID" value="Pp3c4_29750"/>
</dbReference>
<feature type="region of interest" description="Disordered" evidence="9">
    <location>
        <begin position="463"/>
        <end position="521"/>
    </location>
</feature>
<dbReference type="GO" id="GO:0003677">
    <property type="term" value="F:DNA binding"/>
    <property type="evidence" value="ECO:0007669"/>
    <property type="project" value="UniProtKB-KW"/>
</dbReference>
<feature type="zinc finger region" description="C3H1-type" evidence="8">
    <location>
        <begin position="98"/>
        <end position="126"/>
    </location>
</feature>
<evidence type="ECO:0000259" key="10">
    <source>
        <dbReference type="PROSITE" id="PS50103"/>
    </source>
</evidence>
<name>A0A2K1KQG9_PHYPA</name>
<dbReference type="InterPro" id="IPR000571">
    <property type="entry name" value="Znf_CCCH"/>
</dbReference>
<evidence type="ECO:0000256" key="4">
    <source>
        <dbReference type="ARBA" id="ARBA00022771"/>
    </source>
</evidence>
<dbReference type="Gramene" id="Pp3c4_29750V3.5">
    <property type="protein sequence ID" value="Pp3c4_29750V3.5"/>
    <property type="gene ID" value="Pp3c4_29750"/>
</dbReference>
<feature type="domain" description="C3H1-type" evidence="10">
    <location>
        <begin position="98"/>
        <end position="126"/>
    </location>
</feature>
<dbReference type="EnsemblPlants" id="Pp3c4_29750V3.3">
    <property type="protein sequence ID" value="Pp3c4_29750V3.3"/>
    <property type="gene ID" value="Pp3c4_29750"/>
</dbReference>
<evidence type="ECO:0000313" key="11">
    <source>
        <dbReference type="EMBL" id="PNR56020.1"/>
    </source>
</evidence>
<dbReference type="Gene3D" id="4.10.1000.10">
    <property type="entry name" value="Zinc finger, CCCH-type"/>
    <property type="match status" value="2"/>
</dbReference>
<evidence type="ECO:0000256" key="9">
    <source>
        <dbReference type="SAM" id="MobiDB-lite"/>
    </source>
</evidence>
<dbReference type="GO" id="GO:0008270">
    <property type="term" value="F:zinc ion binding"/>
    <property type="evidence" value="ECO:0007669"/>
    <property type="project" value="UniProtKB-KW"/>
</dbReference>
<feature type="domain" description="C3H1-type" evidence="10">
    <location>
        <begin position="345"/>
        <end position="373"/>
    </location>
</feature>
<dbReference type="FunFam" id="4.10.1000.10:FF:000030">
    <property type="entry name" value="CCCH type zinc finger protein"/>
    <property type="match status" value="1"/>
</dbReference>
<dbReference type="OrthoDB" id="411372at2759"/>
<feature type="region of interest" description="Disordered" evidence="9">
    <location>
        <begin position="19"/>
        <end position="62"/>
    </location>
</feature>
<dbReference type="STRING" id="3218.A0A2K1KQG9"/>
<keyword evidence="3" id="KW-0677">Repeat</keyword>
<dbReference type="SUPFAM" id="SSF90229">
    <property type="entry name" value="CCCH zinc finger"/>
    <property type="match status" value="4"/>
</dbReference>
<keyword evidence="4 8" id="KW-0863">Zinc-finger</keyword>
<dbReference type="GO" id="GO:0003729">
    <property type="term" value="F:mRNA binding"/>
    <property type="evidence" value="ECO:0000318"/>
    <property type="project" value="GO_Central"/>
</dbReference>
<dbReference type="InterPro" id="IPR036855">
    <property type="entry name" value="Znf_CCCH_sf"/>
</dbReference>
<evidence type="ECO:0000256" key="7">
    <source>
        <dbReference type="ARBA" id="ARBA00023242"/>
    </source>
</evidence>
<dbReference type="Gene3D" id="2.30.30.1190">
    <property type="match status" value="1"/>
</dbReference>
<dbReference type="Gramene" id="Pp3c4_29750V3.1">
    <property type="protein sequence ID" value="Pp3c4_29750V3.1"/>
    <property type="gene ID" value="Pp3c4_29750"/>
</dbReference>
<evidence type="ECO:0000256" key="3">
    <source>
        <dbReference type="ARBA" id="ARBA00022737"/>
    </source>
</evidence>
<gene>
    <name evidence="12" type="primary">LOC112281296</name>
    <name evidence="11" type="ORF">PHYPA_006917</name>
</gene>
<proteinExistence type="predicted"/>
<dbReference type="EnsemblPlants" id="Pp3c4_29750V3.4">
    <property type="protein sequence ID" value="Pp3c4_29750V3.4"/>
    <property type="gene ID" value="Pp3c4_29750"/>
</dbReference>
<feature type="domain" description="C3H1-type" evidence="10">
    <location>
        <begin position="391"/>
        <end position="419"/>
    </location>
</feature>
<dbReference type="Proteomes" id="UP000006727">
    <property type="component" value="Chromosome 4"/>
</dbReference>
<evidence type="ECO:0000313" key="13">
    <source>
        <dbReference type="Proteomes" id="UP000006727"/>
    </source>
</evidence>
<dbReference type="EnsemblPlants" id="Pp3c4_29750V3.1">
    <property type="protein sequence ID" value="Pp3c4_29750V3.1"/>
    <property type="gene ID" value="Pp3c4_29750"/>
</dbReference>
<dbReference type="FunFam" id="4.10.1000.10:FF:000028">
    <property type="entry name" value="Zinc finger nuclease 2"/>
    <property type="match status" value="1"/>
</dbReference>
<dbReference type="Gramene" id="Pp3c4_29750V3.3">
    <property type="protein sequence ID" value="Pp3c4_29750V3.3"/>
    <property type="gene ID" value="Pp3c4_29750"/>
</dbReference>
<keyword evidence="5 8" id="KW-0862">Zinc</keyword>
<feature type="compositionally biased region" description="Gly residues" evidence="9">
    <location>
        <begin position="465"/>
        <end position="476"/>
    </location>
</feature>
<dbReference type="GO" id="GO:0005634">
    <property type="term" value="C:nucleus"/>
    <property type="evidence" value="ECO:0007669"/>
    <property type="project" value="UniProtKB-SubCell"/>
</dbReference>
<evidence type="ECO:0000256" key="5">
    <source>
        <dbReference type="ARBA" id="ARBA00022833"/>
    </source>
</evidence>
<keyword evidence="2 8" id="KW-0479">Metal-binding</keyword>
<dbReference type="EMBL" id="ABEU02000004">
    <property type="protein sequence ID" value="PNR56020.1"/>
    <property type="molecule type" value="Genomic_DNA"/>
</dbReference>
<reference evidence="12" key="3">
    <citation type="submission" date="2020-12" db="UniProtKB">
        <authorList>
            <consortium name="EnsemblPlants"/>
        </authorList>
    </citation>
    <scope>IDENTIFICATION</scope>
</reference>
<feature type="domain" description="C3H1-type" evidence="10">
    <location>
        <begin position="143"/>
        <end position="171"/>
    </location>
</feature>
<comment type="subcellular location">
    <subcellularLocation>
        <location evidence="1">Nucleus</location>
    </subcellularLocation>
</comment>
<dbReference type="Pfam" id="PF00642">
    <property type="entry name" value="zf-CCCH"/>
    <property type="match status" value="5"/>
</dbReference>
<dbReference type="PANTHER" id="PTHR12506:SF50">
    <property type="entry name" value="ZINC FINGER CCCH DOMAIN-CONTAINING PROTEIN 26"/>
    <property type="match status" value="1"/>
</dbReference>